<dbReference type="GO" id="GO:0003824">
    <property type="term" value="F:catalytic activity"/>
    <property type="evidence" value="ECO:0007669"/>
    <property type="project" value="InterPro"/>
</dbReference>
<comment type="caution">
    <text evidence="2">The sequence shown here is derived from an EMBL/GenBank/DDBJ whole genome shotgun (WGS) entry which is preliminary data.</text>
</comment>
<dbReference type="AlphaFoldDB" id="A0AA88L1R4"/>
<dbReference type="Pfam" id="PF03372">
    <property type="entry name" value="Exo_endo_phos"/>
    <property type="match status" value="1"/>
</dbReference>
<dbReference type="InterPro" id="IPR036691">
    <property type="entry name" value="Endo/exonu/phosph_ase_sf"/>
</dbReference>
<evidence type="ECO:0000259" key="1">
    <source>
        <dbReference type="Pfam" id="PF03372"/>
    </source>
</evidence>
<organism evidence="2 3">
    <name type="scientific">Artemia franciscana</name>
    <name type="common">Brine shrimp</name>
    <name type="synonym">Artemia sanfranciscana</name>
    <dbReference type="NCBI Taxonomy" id="6661"/>
    <lineage>
        <taxon>Eukaryota</taxon>
        <taxon>Metazoa</taxon>
        <taxon>Ecdysozoa</taxon>
        <taxon>Arthropoda</taxon>
        <taxon>Crustacea</taxon>
        <taxon>Branchiopoda</taxon>
        <taxon>Anostraca</taxon>
        <taxon>Artemiidae</taxon>
        <taxon>Artemia</taxon>
    </lineage>
</organism>
<dbReference type="Gene3D" id="3.60.10.10">
    <property type="entry name" value="Endonuclease/exonuclease/phosphatase"/>
    <property type="match status" value="1"/>
</dbReference>
<evidence type="ECO:0000313" key="3">
    <source>
        <dbReference type="Proteomes" id="UP001187531"/>
    </source>
</evidence>
<accession>A0AA88L1R4</accession>
<dbReference type="CDD" id="cd09076">
    <property type="entry name" value="L1-EN"/>
    <property type="match status" value="1"/>
</dbReference>
<dbReference type="InterPro" id="IPR005135">
    <property type="entry name" value="Endo/exonuclease/phosphatase"/>
</dbReference>
<dbReference type="PANTHER" id="PTHR23227:SF85">
    <property type="entry name" value="CRANIOFACIAL DEVELOPMENT PROTEIN 2"/>
    <property type="match status" value="1"/>
</dbReference>
<dbReference type="PANTHER" id="PTHR23227">
    <property type="entry name" value="BUCENTAUR RELATED"/>
    <property type="match status" value="1"/>
</dbReference>
<dbReference type="Proteomes" id="UP001187531">
    <property type="component" value="Unassembled WGS sequence"/>
</dbReference>
<proteinExistence type="predicted"/>
<gene>
    <name evidence="2" type="ORF">QYM36_009223</name>
</gene>
<dbReference type="SUPFAM" id="SSF56219">
    <property type="entry name" value="DNase I-like"/>
    <property type="match status" value="1"/>
</dbReference>
<protein>
    <recommendedName>
        <fullName evidence="1">Endonuclease/exonuclease/phosphatase domain-containing protein</fullName>
    </recommendedName>
</protein>
<dbReference type="EMBL" id="JAVRJZ010000014">
    <property type="protein sequence ID" value="KAK2713277.1"/>
    <property type="molecule type" value="Genomic_DNA"/>
</dbReference>
<name>A0AA88L1R4_ARTSF</name>
<feature type="domain" description="Endonuclease/exonuclease/phosphatase" evidence="1">
    <location>
        <begin position="22"/>
        <end position="238"/>
    </location>
</feature>
<evidence type="ECO:0000313" key="2">
    <source>
        <dbReference type="EMBL" id="KAK2713277.1"/>
    </source>
</evidence>
<sequence>MQTLSEKTSFILTPKTNLSLGTLNVRTLSKPGKRELVLNEKNRYRWDIVGLSETHLPSTGTERTNNITLITSGRSDGVHHQGVGFLLFKQAKQSLLAIHPVSEHIITIHSSRNDQEAEEFYSQLQHTVDTAPRKDVLFVIGDLNAIIGHSNDGLEDVMGKFGHGRQNHRGEMLIDFCRDNEFFITNTMFRHRERRKVTWRSPDGRTANMIDYILVGKRWKSSVLTTVSIAGGNFDSDHVLVMSELRLRIRKPQQLKKSLPRYRVDLLKNIETRNRYRTTLSNKLSRIQPMEAPTAEETDRLVDESLSIIRVTASKILGIRTHSDKPWITPETIDLCVQKRVHANKLDRQRKDEYKRLKRLVEKKIRQALRHYVNDKCCECEEAFQKRNSHFIYKKVRELSKKKSSAAPTLLDKNGLQITDSEARRKRWKDHFRKKLNPTITPDPKILLSFPLPQYPVDPSPPPLRDEVLSAIKSLKINKAPGPDGIQSELIKAGPEELVDI</sequence>
<keyword evidence="3" id="KW-1185">Reference proteome</keyword>
<reference evidence="2" key="1">
    <citation type="submission" date="2023-07" db="EMBL/GenBank/DDBJ databases">
        <title>Chromosome-level genome assembly of Artemia franciscana.</title>
        <authorList>
            <person name="Jo E."/>
        </authorList>
    </citation>
    <scope>NUCLEOTIDE SEQUENCE</scope>
    <source>
        <tissue evidence="2">Whole body</tissue>
    </source>
</reference>
<dbReference type="InterPro" id="IPR027124">
    <property type="entry name" value="Swc5/CFDP1/2"/>
</dbReference>